<feature type="region of interest" description="Disordered" evidence="1">
    <location>
        <begin position="193"/>
        <end position="436"/>
    </location>
</feature>
<dbReference type="eggNOG" id="ENOG502S8T0">
    <property type="taxonomic scope" value="Eukaryota"/>
</dbReference>
<keyword evidence="2" id="KW-0812">Transmembrane</keyword>
<organism evidence="3 4">
    <name type="scientific">Cyphellophora europaea (strain CBS 101466)</name>
    <name type="common">Phialophora europaea</name>
    <dbReference type="NCBI Taxonomy" id="1220924"/>
    <lineage>
        <taxon>Eukaryota</taxon>
        <taxon>Fungi</taxon>
        <taxon>Dikarya</taxon>
        <taxon>Ascomycota</taxon>
        <taxon>Pezizomycotina</taxon>
        <taxon>Eurotiomycetes</taxon>
        <taxon>Chaetothyriomycetidae</taxon>
        <taxon>Chaetothyriales</taxon>
        <taxon>Cyphellophoraceae</taxon>
        <taxon>Cyphellophora</taxon>
    </lineage>
</organism>
<dbReference type="GeneID" id="19976234"/>
<dbReference type="RefSeq" id="XP_008721435.1">
    <property type="nucleotide sequence ID" value="XM_008723213.1"/>
</dbReference>
<feature type="compositionally biased region" description="Basic and acidic residues" evidence="1">
    <location>
        <begin position="524"/>
        <end position="535"/>
    </location>
</feature>
<accession>W2RJE8</accession>
<keyword evidence="4" id="KW-1185">Reference proteome</keyword>
<feature type="compositionally biased region" description="Polar residues" evidence="1">
    <location>
        <begin position="39"/>
        <end position="52"/>
    </location>
</feature>
<feature type="region of interest" description="Disordered" evidence="1">
    <location>
        <begin position="35"/>
        <end position="54"/>
    </location>
</feature>
<feature type="compositionally biased region" description="Low complexity" evidence="1">
    <location>
        <begin position="605"/>
        <end position="616"/>
    </location>
</feature>
<evidence type="ECO:0008006" key="5">
    <source>
        <dbReference type="Google" id="ProtNLM"/>
    </source>
</evidence>
<dbReference type="VEuPathDB" id="FungiDB:HMPREF1541_08895"/>
<feature type="compositionally biased region" description="Low complexity" evidence="1">
    <location>
        <begin position="623"/>
        <end position="636"/>
    </location>
</feature>
<evidence type="ECO:0000256" key="1">
    <source>
        <dbReference type="SAM" id="MobiDB-lite"/>
    </source>
</evidence>
<feature type="region of interest" description="Disordered" evidence="1">
    <location>
        <begin position="680"/>
        <end position="707"/>
    </location>
</feature>
<feature type="compositionally biased region" description="Polar residues" evidence="1">
    <location>
        <begin position="267"/>
        <end position="283"/>
    </location>
</feature>
<dbReference type="AlphaFoldDB" id="W2RJE8"/>
<feature type="compositionally biased region" description="Polar residues" evidence="1">
    <location>
        <begin position="691"/>
        <end position="707"/>
    </location>
</feature>
<feature type="compositionally biased region" description="Polar residues" evidence="1">
    <location>
        <begin position="595"/>
        <end position="604"/>
    </location>
</feature>
<feature type="compositionally biased region" description="Polar residues" evidence="1">
    <location>
        <begin position="499"/>
        <end position="510"/>
    </location>
</feature>
<evidence type="ECO:0000313" key="4">
    <source>
        <dbReference type="Proteomes" id="UP000030752"/>
    </source>
</evidence>
<name>W2RJE8_CYPE1</name>
<proteinExistence type="predicted"/>
<dbReference type="InParanoid" id="W2RJE8"/>
<feature type="compositionally biased region" description="Polar residues" evidence="1">
    <location>
        <begin position="202"/>
        <end position="215"/>
    </location>
</feature>
<feature type="region of interest" description="Disordered" evidence="1">
    <location>
        <begin position="567"/>
        <end position="636"/>
    </location>
</feature>
<feature type="transmembrane region" description="Helical" evidence="2">
    <location>
        <begin position="972"/>
        <end position="992"/>
    </location>
</feature>
<feature type="region of interest" description="Disordered" evidence="1">
    <location>
        <begin position="834"/>
        <end position="874"/>
    </location>
</feature>
<evidence type="ECO:0000313" key="3">
    <source>
        <dbReference type="EMBL" id="ETN36617.1"/>
    </source>
</evidence>
<feature type="region of interest" description="Disordered" evidence="1">
    <location>
        <begin position="1"/>
        <end position="28"/>
    </location>
</feature>
<feature type="compositionally biased region" description="Polar residues" evidence="1">
    <location>
        <begin position="241"/>
        <end position="250"/>
    </location>
</feature>
<dbReference type="HOGENOM" id="CLU_289495_0_0_1"/>
<feature type="compositionally biased region" description="Polar residues" evidence="1">
    <location>
        <begin position="303"/>
        <end position="318"/>
    </location>
</feature>
<sequence>MSSSPPRSAQNTPSRTPLQERTQSQANEISSRLVRNLKQDNSSQNVYTTSPFPTKAQHVLLPSNLRKQKSARNLGADIFSPEYRLRSSSDVQIAPTTPRQPAVRLKKSVKTLRDMYEAQSEDSRPSSSAGVRSRPGSSSSRLRSFSSNEGLAGRVAWEALNKNRASDDMALLPPLPEGQSTLRQIGSKSSFAARSGMFDPESSPNYQILGATSSPRAPEFRPLAELSSDPPEEPPTDPGSIEQSSFSTPTVMRYVHSSRVEELPSVDESSSPNFVKLSTSSPDRTVPRLAPASSEEELRSDDPSSSPNFVKLGTSSPARSVLRLAPASSEEELPSDDPSSSPNFIKLGTSSPARTLRAYESSSPLQRPASNGSESPKKRKRSDPDEGYSRAGAVNPFASSSPQDDSNASQESFRSSPPAPPVVYSKSVLIPSPDASSVLDSPYRYSIYADEQSSMAETHSNLQAALTSSPAPPIQYPVVRAPASVQIAGLVVPKRKNRSSLTSETLNSPRWPSRLSAVPSDASLRSRDTSKRSSIWDEPLEPDADLLPAAYMMSEEATASQIRIISDSERHEEADDEVGALPGDEYGYRSPPIVRTNSFGNTPGSSRSRLNSLQSSIENRKNSLTSRRGSLRRSSSAGSLVVTAVPTWARRYYSGFYQDSFRYLMQSSSSVNVTQVAPPVQKPLPLRPESIDTTMSASTPRSSRRSFASIRQSLEKIPSLIRAGRPRLEARKSHTMPGLGPLVSHPVRGPATAAMSGARSSQTNLRSQVRPVSLPLHPADPRSQWAGHNDMYPSAGINSAYPRSMHQSTLSAPLPSVGMPYHIPPRRMGRLSSASPHLHHDHRLNTGSTASRGYGRPFTHRKRHSNPSDMLFDDAAGPAHGHPLRTGQVICFILGFMCPLAWFVGAVLPLPKRPDTFMDIEKGTWRRASRHGDLTEYEAMNVLAGLRQEKRLRGGEEAAWQNARWWRRLNRWMCIIGTIVLVLVIVLAVVGTTTNGLS</sequence>
<feature type="region of interest" description="Disordered" evidence="1">
    <location>
        <begin position="116"/>
        <end position="145"/>
    </location>
</feature>
<feature type="compositionally biased region" description="Polar residues" evidence="1">
    <location>
        <begin position="397"/>
        <end position="415"/>
    </location>
</feature>
<gene>
    <name evidence="3" type="ORF">HMPREF1541_08895</name>
</gene>
<reference evidence="3 4" key="1">
    <citation type="submission" date="2013-03" db="EMBL/GenBank/DDBJ databases">
        <title>The Genome Sequence of Phialophora europaea CBS 101466.</title>
        <authorList>
            <consortium name="The Broad Institute Genomics Platform"/>
            <person name="Cuomo C."/>
            <person name="de Hoog S."/>
            <person name="Gorbushina A."/>
            <person name="Walker B."/>
            <person name="Young S.K."/>
            <person name="Zeng Q."/>
            <person name="Gargeya S."/>
            <person name="Fitzgerald M."/>
            <person name="Haas B."/>
            <person name="Abouelleil A."/>
            <person name="Allen A.W."/>
            <person name="Alvarado L."/>
            <person name="Arachchi H.M."/>
            <person name="Berlin A.M."/>
            <person name="Chapman S.B."/>
            <person name="Gainer-Dewar J."/>
            <person name="Goldberg J."/>
            <person name="Griggs A."/>
            <person name="Gujja S."/>
            <person name="Hansen M."/>
            <person name="Howarth C."/>
            <person name="Imamovic A."/>
            <person name="Ireland A."/>
            <person name="Larimer J."/>
            <person name="McCowan C."/>
            <person name="Murphy C."/>
            <person name="Pearson M."/>
            <person name="Poon T.W."/>
            <person name="Priest M."/>
            <person name="Roberts A."/>
            <person name="Saif S."/>
            <person name="Shea T."/>
            <person name="Sisk P."/>
            <person name="Sykes S."/>
            <person name="Wortman J."/>
            <person name="Nusbaum C."/>
            <person name="Birren B."/>
        </authorList>
    </citation>
    <scope>NUCLEOTIDE SEQUENCE [LARGE SCALE GENOMIC DNA]</scope>
    <source>
        <strain evidence="3 4">CBS 101466</strain>
    </source>
</reference>
<feature type="compositionally biased region" description="Polar residues" evidence="1">
    <location>
        <begin position="360"/>
        <end position="374"/>
    </location>
</feature>
<protein>
    <recommendedName>
        <fullName evidence="5">Serine-rich protein</fullName>
    </recommendedName>
</protein>
<keyword evidence="2" id="KW-0472">Membrane</keyword>
<keyword evidence="2" id="KW-1133">Transmembrane helix</keyword>
<feature type="compositionally biased region" description="Low complexity" evidence="1">
    <location>
        <begin position="125"/>
        <end position="145"/>
    </location>
</feature>
<dbReference type="Proteomes" id="UP000030752">
    <property type="component" value="Unassembled WGS sequence"/>
</dbReference>
<feature type="region of interest" description="Disordered" evidence="1">
    <location>
        <begin position="496"/>
        <end position="539"/>
    </location>
</feature>
<feature type="transmembrane region" description="Helical" evidence="2">
    <location>
        <begin position="887"/>
        <end position="908"/>
    </location>
</feature>
<dbReference type="EMBL" id="KB822725">
    <property type="protein sequence ID" value="ETN36617.1"/>
    <property type="molecule type" value="Genomic_DNA"/>
</dbReference>
<dbReference type="OrthoDB" id="4153178at2759"/>
<evidence type="ECO:0000256" key="2">
    <source>
        <dbReference type="SAM" id="Phobius"/>
    </source>
</evidence>